<dbReference type="RefSeq" id="XP_046066922.1">
    <property type="nucleotide sequence ID" value="XM_046217316.1"/>
</dbReference>
<dbReference type="InterPro" id="IPR036291">
    <property type="entry name" value="NAD(P)-bd_dom_sf"/>
</dbReference>
<evidence type="ECO:0000256" key="2">
    <source>
        <dbReference type="ARBA" id="ARBA00022857"/>
    </source>
</evidence>
<dbReference type="AlphaFoldDB" id="A0AAD4PTF6"/>
<accession>A0AAD4PTF6</accession>
<dbReference type="PANTHER" id="PTHR42748">
    <property type="entry name" value="NITROGEN METABOLITE REPRESSION PROTEIN NMRA FAMILY MEMBER"/>
    <property type="match status" value="1"/>
</dbReference>
<protein>
    <recommendedName>
        <fullName evidence="3">NmrA-like domain-containing protein</fullName>
    </recommendedName>
</protein>
<gene>
    <name evidence="4" type="ORF">BGW36DRAFT_389228</name>
</gene>
<evidence type="ECO:0000256" key="1">
    <source>
        <dbReference type="ARBA" id="ARBA00006328"/>
    </source>
</evidence>
<organism evidence="4 5">
    <name type="scientific">Talaromyces proteolyticus</name>
    <dbReference type="NCBI Taxonomy" id="1131652"/>
    <lineage>
        <taxon>Eukaryota</taxon>
        <taxon>Fungi</taxon>
        <taxon>Dikarya</taxon>
        <taxon>Ascomycota</taxon>
        <taxon>Pezizomycotina</taxon>
        <taxon>Eurotiomycetes</taxon>
        <taxon>Eurotiomycetidae</taxon>
        <taxon>Eurotiales</taxon>
        <taxon>Trichocomaceae</taxon>
        <taxon>Talaromyces</taxon>
        <taxon>Talaromyces sect. Bacilispori</taxon>
    </lineage>
</organism>
<dbReference type="Pfam" id="PF05368">
    <property type="entry name" value="NmrA"/>
    <property type="match status" value="1"/>
</dbReference>
<sequence length="382" mass="43466">MAIETKPKVLIIGGTGAQGQPIVRELVHDGKYTCRIFTRRTDSDRAQYLLSLGNVELFEGSFDNESQLREAYKGCDRAFVNLDGFNVGEKAETFWAIRAFELALENGGIQFFVYGNLDYGYKKSGYNPIFRTGHYDGKGRVGEWILSQVRESKGRERIPQMGAASFTTGPYMEMTLSEKTPMAPQIEQDESGTDILTWRVPLTEKGAVPHAALEDCGHYVRWLFDNPERANGLDLEVAIEHVDYHEMARAFTKVTGHPARFVDVDFDTYWTSGPIAAAAERPTGYGVSRNDPGSMKFRDNFTGFWTMWQHSGGNRGVIQRDYKLMDKIHPQRIKTAEEWFRREDEKERKAGQGSLWDRVQNGRRRYVLKDHEDSASRSSSSL</sequence>
<keyword evidence="5" id="KW-1185">Reference proteome</keyword>
<evidence type="ECO:0000313" key="4">
    <source>
        <dbReference type="EMBL" id="KAH8690726.1"/>
    </source>
</evidence>
<dbReference type="EMBL" id="JAJTJA010000013">
    <property type="protein sequence ID" value="KAH8690726.1"/>
    <property type="molecule type" value="Genomic_DNA"/>
</dbReference>
<dbReference type="GO" id="GO:0005634">
    <property type="term" value="C:nucleus"/>
    <property type="evidence" value="ECO:0007669"/>
    <property type="project" value="TreeGrafter"/>
</dbReference>
<keyword evidence="2" id="KW-0521">NADP</keyword>
<dbReference type="Gene3D" id="3.40.50.720">
    <property type="entry name" value="NAD(P)-binding Rossmann-like Domain"/>
    <property type="match status" value="1"/>
</dbReference>
<name>A0AAD4PTF6_9EURO</name>
<evidence type="ECO:0000259" key="3">
    <source>
        <dbReference type="Pfam" id="PF05368"/>
    </source>
</evidence>
<evidence type="ECO:0000313" key="5">
    <source>
        <dbReference type="Proteomes" id="UP001201262"/>
    </source>
</evidence>
<comment type="similarity">
    <text evidence="1">Belongs to the NmrA-type oxidoreductase family.</text>
</comment>
<dbReference type="SUPFAM" id="SSF51735">
    <property type="entry name" value="NAD(P)-binding Rossmann-fold domains"/>
    <property type="match status" value="1"/>
</dbReference>
<comment type="caution">
    <text evidence="4">The sequence shown here is derived from an EMBL/GenBank/DDBJ whole genome shotgun (WGS) entry which is preliminary data.</text>
</comment>
<feature type="domain" description="NmrA-like" evidence="3">
    <location>
        <begin position="6"/>
        <end position="269"/>
    </location>
</feature>
<dbReference type="PANTHER" id="PTHR42748:SF14">
    <property type="entry name" value="SNOAL-LIKE DOMAIN-CONTAINING PROTEIN"/>
    <property type="match status" value="1"/>
</dbReference>
<dbReference type="Proteomes" id="UP001201262">
    <property type="component" value="Unassembled WGS sequence"/>
</dbReference>
<proteinExistence type="inferred from homology"/>
<reference evidence="4" key="1">
    <citation type="submission" date="2021-12" db="EMBL/GenBank/DDBJ databases">
        <title>Convergent genome expansion in fungi linked to evolution of root-endophyte symbiosis.</title>
        <authorList>
            <consortium name="DOE Joint Genome Institute"/>
            <person name="Ke Y.-H."/>
            <person name="Bonito G."/>
            <person name="Liao H.-L."/>
            <person name="Looney B."/>
            <person name="Rojas-Flechas A."/>
            <person name="Nash J."/>
            <person name="Hameed K."/>
            <person name="Schadt C."/>
            <person name="Martin F."/>
            <person name="Crous P.W."/>
            <person name="Miettinen O."/>
            <person name="Magnuson J.K."/>
            <person name="Labbe J."/>
            <person name="Jacobson D."/>
            <person name="Doktycz M.J."/>
            <person name="Veneault-Fourrey C."/>
            <person name="Kuo A."/>
            <person name="Mondo S."/>
            <person name="Calhoun S."/>
            <person name="Riley R."/>
            <person name="Ohm R."/>
            <person name="LaButti K."/>
            <person name="Andreopoulos B."/>
            <person name="Pangilinan J."/>
            <person name="Nolan M."/>
            <person name="Tritt A."/>
            <person name="Clum A."/>
            <person name="Lipzen A."/>
            <person name="Daum C."/>
            <person name="Barry K."/>
            <person name="Grigoriev I.V."/>
            <person name="Vilgalys R."/>
        </authorList>
    </citation>
    <scope>NUCLEOTIDE SEQUENCE</scope>
    <source>
        <strain evidence="4">PMI_201</strain>
    </source>
</reference>
<dbReference type="InterPro" id="IPR051164">
    <property type="entry name" value="NmrA-like_oxidored"/>
</dbReference>
<dbReference type="Gene3D" id="3.90.25.10">
    <property type="entry name" value="UDP-galactose 4-epimerase, domain 1"/>
    <property type="match status" value="1"/>
</dbReference>
<dbReference type="GeneID" id="70247603"/>
<dbReference type="InterPro" id="IPR008030">
    <property type="entry name" value="NmrA-like"/>
</dbReference>